<name>A0A085LLQ4_9BILA</name>
<gene>
    <name evidence="1" type="ORF">M513_13238</name>
</gene>
<evidence type="ECO:0000313" key="1">
    <source>
        <dbReference type="EMBL" id="KFD45900.1"/>
    </source>
</evidence>
<reference evidence="1 2" key="1">
    <citation type="journal article" date="2014" name="Nat. Genet.">
        <title>Genome and transcriptome of the porcine whipworm Trichuris suis.</title>
        <authorList>
            <person name="Jex A.R."/>
            <person name="Nejsum P."/>
            <person name="Schwarz E.M."/>
            <person name="Hu L."/>
            <person name="Young N.D."/>
            <person name="Hall R.S."/>
            <person name="Korhonen P.K."/>
            <person name="Liao S."/>
            <person name="Thamsborg S."/>
            <person name="Xia J."/>
            <person name="Xu P."/>
            <person name="Wang S."/>
            <person name="Scheerlinck J.P."/>
            <person name="Hofmann A."/>
            <person name="Sternberg P.W."/>
            <person name="Wang J."/>
            <person name="Gasser R.B."/>
        </authorList>
    </citation>
    <scope>NUCLEOTIDE SEQUENCE [LARGE SCALE GENOMIC DNA]</scope>
    <source>
        <strain evidence="1">DCEP-RM93M</strain>
    </source>
</reference>
<dbReference type="EMBL" id="KL363412">
    <property type="protein sequence ID" value="KFD45900.1"/>
    <property type="molecule type" value="Genomic_DNA"/>
</dbReference>
<evidence type="ECO:0000313" key="2">
    <source>
        <dbReference type="Proteomes" id="UP000030764"/>
    </source>
</evidence>
<keyword evidence="2" id="KW-1185">Reference proteome</keyword>
<accession>A0A085LLQ4</accession>
<dbReference type="AlphaFoldDB" id="A0A085LLQ4"/>
<organism evidence="1 2">
    <name type="scientific">Trichuris suis</name>
    <name type="common">pig whipworm</name>
    <dbReference type="NCBI Taxonomy" id="68888"/>
    <lineage>
        <taxon>Eukaryota</taxon>
        <taxon>Metazoa</taxon>
        <taxon>Ecdysozoa</taxon>
        <taxon>Nematoda</taxon>
        <taxon>Enoplea</taxon>
        <taxon>Dorylaimia</taxon>
        <taxon>Trichinellida</taxon>
        <taxon>Trichuridae</taxon>
        <taxon>Trichuris</taxon>
    </lineage>
</organism>
<protein>
    <submittedName>
        <fullName evidence="1">Uncharacterized protein</fullName>
    </submittedName>
</protein>
<proteinExistence type="predicted"/>
<dbReference type="Proteomes" id="UP000030764">
    <property type="component" value="Unassembled WGS sequence"/>
</dbReference>
<sequence length="185" mass="21134">MSIPIFSPRCIQILYDSVLLRIWISLFKSSGGTSKVTSAEDSPCRNLQNFNKGEKGLVKYKKSCWKTERFSFVGGTMDELLRAEMARAYMTVGVLFCVNLLNYMDRFTIAGSQSFPDLIDQCLMGWLTDGIFLTLRKISRKRVEKWSGQRSSLLPDSTTVALVGCTGRYKSRREKVEREERSLDK</sequence>